<dbReference type="RefSeq" id="WP_015708251.1">
    <property type="nucleotide sequence ID" value="NC_015578.1"/>
</dbReference>
<evidence type="ECO:0000313" key="3">
    <source>
        <dbReference type="Proteomes" id="UP000009223"/>
    </source>
</evidence>
<dbReference type="OrthoDB" id="9949952at2"/>
<dbReference type="KEGG" id="tpi:TREPR_1894"/>
<name>F5YL39_TREPZ</name>
<feature type="compositionally biased region" description="Basic and acidic residues" evidence="1">
    <location>
        <begin position="21"/>
        <end position="32"/>
    </location>
</feature>
<dbReference type="eggNOG" id="ENOG5030Y7Y">
    <property type="taxonomic scope" value="Bacteria"/>
</dbReference>
<reference evidence="3" key="1">
    <citation type="submission" date="2009-12" db="EMBL/GenBank/DDBJ databases">
        <title>Complete sequence of Treponema primitia strain ZAS-2.</title>
        <authorList>
            <person name="Tetu S.G."/>
            <person name="Matson E."/>
            <person name="Ren Q."/>
            <person name="Seshadri R."/>
            <person name="Elbourne L."/>
            <person name="Hassan K.A."/>
            <person name="Durkin A."/>
            <person name="Radune D."/>
            <person name="Mohamoud Y."/>
            <person name="Shay R."/>
            <person name="Jin S."/>
            <person name="Zhang X."/>
            <person name="Lucey K."/>
            <person name="Ballor N.R."/>
            <person name="Ottesen E."/>
            <person name="Rosenthal R."/>
            <person name="Allen A."/>
            <person name="Leadbetter J.R."/>
            <person name="Paulsen I.T."/>
        </authorList>
    </citation>
    <scope>NUCLEOTIDE SEQUENCE [LARGE SCALE GENOMIC DNA]</scope>
    <source>
        <strain evidence="3">ATCC BAA-887 / DSM 12427 / ZAS-2</strain>
    </source>
</reference>
<reference evidence="2 3" key="2">
    <citation type="journal article" date="2011" name="ISME J.">
        <title>RNA-seq reveals cooperative metabolic interactions between two termite-gut spirochete species in co-culture.</title>
        <authorList>
            <person name="Rosenthal A.Z."/>
            <person name="Matson E.G."/>
            <person name="Eldar A."/>
            <person name="Leadbetter J.R."/>
        </authorList>
    </citation>
    <scope>NUCLEOTIDE SEQUENCE [LARGE SCALE GENOMIC DNA]</scope>
    <source>
        <strain evidence="3">ATCC BAA-887 / DSM 12427 / ZAS-2</strain>
    </source>
</reference>
<gene>
    <name evidence="2" type="ordered locus">TREPR_1894</name>
</gene>
<evidence type="ECO:0000256" key="1">
    <source>
        <dbReference type="SAM" id="MobiDB-lite"/>
    </source>
</evidence>
<dbReference type="HOGENOM" id="CLU_2866524_0_0_12"/>
<organism evidence="2 3">
    <name type="scientific">Treponema primitia (strain ATCC BAA-887 / DSM 12427 / ZAS-2)</name>
    <dbReference type="NCBI Taxonomy" id="545694"/>
    <lineage>
        <taxon>Bacteria</taxon>
        <taxon>Pseudomonadati</taxon>
        <taxon>Spirochaetota</taxon>
        <taxon>Spirochaetia</taxon>
        <taxon>Spirochaetales</taxon>
        <taxon>Treponemataceae</taxon>
        <taxon>Treponema</taxon>
    </lineage>
</organism>
<proteinExistence type="predicted"/>
<feature type="region of interest" description="Disordered" evidence="1">
    <location>
        <begin position="1"/>
        <end position="54"/>
    </location>
</feature>
<dbReference type="AlphaFoldDB" id="F5YL39"/>
<protein>
    <submittedName>
        <fullName evidence="2">Uncharacterized protein</fullName>
    </submittedName>
</protein>
<sequence>MEIDKKLGNLYNEESPTASGKTEESVIKQGERKRSRSPQKKKDDKPGFYGWGSVTGFQTGVLMRLE</sequence>
<dbReference type="STRING" id="545694.TREPR_1894"/>
<dbReference type="Proteomes" id="UP000009223">
    <property type="component" value="Chromosome"/>
</dbReference>
<accession>F5YL39</accession>
<evidence type="ECO:0000313" key="2">
    <source>
        <dbReference type="EMBL" id="AEF85126.1"/>
    </source>
</evidence>
<keyword evidence="3" id="KW-1185">Reference proteome</keyword>
<dbReference type="EMBL" id="CP001843">
    <property type="protein sequence ID" value="AEF85126.1"/>
    <property type="molecule type" value="Genomic_DNA"/>
</dbReference>